<feature type="chain" id="PRO_5042204842" evidence="2">
    <location>
        <begin position="18"/>
        <end position="729"/>
    </location>
</feature>
<keyword evidence="2" id="KW-0732">Signal</keyword>
<feature type="signal peptide" evidence="2">
    <location>
        <begin position="1"/>
        <end position="17"/>
    </location>
</feature>
<evidence type="ECO:0000256" key="1">
    <source>
        <dbReference type="SAM" id="Phobius"/>
    </source>
</evidence>
<reference evidence="3" key="1">
    <citation type="journal article" date="2023" name="PLoS Negl. Trop. Dis.">
        <title>A genome sequence for Biomphalaria pfeifferi, the major vector snail for the human-infecting parasite Schistosoma mansoni.</title>
        <authorList>
            <person name="Bu L."/>
            <person name="Lu L."/>
            <person name="Laidemitt M.R."/>
            <person name="Zhang S.M."/>
            <person name="Mutuku M."/>
            <person name="Mkoji G."/>
            <person name="Steinauer M."/>
            <person name="Loker E.S."/>
        </authorList>
    </citation>
    <scope>NUCLEOTIDE SEQUENCE</scope>
    <source>
        <strain evidence="3">KasaAsao</strain>
    </source>
</reference>
<evidence type="ECO:0000256" key="2">
    <source>
        <dbReference type="SAM" id="SignalP"/>
    </source>
</evidence>
<gene>
    <name evidence="3" type="ORF">Bpfe_003705</name>
</gene>
<reference evidence="3" key="2">
    <citation type="submission" date="2023-04" db="EMBL/GenBank/DDBJ databases">
        <authorList>
            <person name="Bu L."/>
            <person name="Lu L."/>
            <person name="Laidemitt M.R."/>
            <person name="Zhang S.M."/>
            <person name="Mutuku M."/>
            <person name="Mkoji G."/>
            <person name="Steinauer M."/>
            <person name="Loker E.S."/>
        </authorList>
    </citation>
    <scope>NUCLEOTIDE SEQUENCE</scope>
    <source>
        <strain evidence="3">KasaAsao</strain>
        <tissue evidence="3">Whole Snail</tissue>
    </source>
</reference>
<sequence length="729" mass="80664">MHRTAVILIIYFISVSAERANAKESIACSPTLEGSELIVNATWNNTVNMSIKHKDVIVLICERKKDCQPINKFPFELENPVKIMDSISSLTLKVETATRKGSQPTGDEWSLHYFGKGEMVTTHCLVVAMSDIQCESNTTTSGLGIHCFASEVFPQALCEISVNAEGVTQFITQDLIMHTHHNTSSEPVYYNTSCSYVIPSKEVTASTITVDVYMYPNVIGPESAQKFRKHSRISFDLAVSTSCLPAHEGGTSQMKISFSKTASVQISRDDGYINVLCEANQICTVSDALGFVQNITEITLNSRTSLAISVTNVTRHISESLSNSWTVTVTGVSGPLKQSCRIYELSKEIACQYSPLLDSIKMSCNAPRMFPAGKCRFQATFGTGKAVETQHIKYSKSQVSINPDYYNMTCSAQVSWNLINQQTPSILVSVYPDLFGTERDVIYGTDRTETINMEVPPVELDFCPPSVERGTQNIVCQCRSSSNDTQAIWSSSFNEHAIESNTLTFNATSFTVFYCHGKNSLGRLGLPKIYKPKITYPPTIVKGDEITTNESVYDVSSYYIKCKATEVSGAGVKLVKRIKIWGWSREEHTAQTQKNKVICPDSVFYDCVESDSESVETDVLKCKKVETSSDSSSAVALAVCLSVVFIAIIIVAIVIIWKVKPSFLHLPSLKARKDTCYDDPGEYTYPSGKDIDNTYLTPAVDQKLFQTPKPILRPPKDDFYTTVSDESAI</sequence>
<name>A0AAD8C644_BIOPF</name>
<comment type="caution">
    <text evidence="3">The sequence shown here is derived from an EMBL/GenBank/DDBJ whole genome shotgun (WGS) entry which is preliminary data.</text>
</comment>
<organism evidence="3 4">
    <name type="scientific">Biomphalaria pfeifferi</name>
    <name type="common">Bloodfluke planorb</name>
    <name type="synonym">Freshwater snail</name>
    <dbReference type="NCBI Taxonomy" id="112525"/>
    <lineage>
        <taxon>Eukaryota</taxon>
        <taxon>Metazoa</taxon>
        <taxon>Spiralia</taxon>
        <taxon>Lophotrochozoa</taxon>
        <taxon>Mollusca</taxon>
        <taxon>Gastropoda</taxon>
        <taxon>Heterobranchia</taxon>
        <taxon>Euthyneura</taxon>
        <taxon>Panpulmonata</taxon>
        <taxon>Hygrophila</taxon>
        <taxon>Lymnaeoidea</taxon>
        <taxon>Planorbidae</taxon>
        <taxon>Biomphalaria</taxon>
    </lineage>
</organism>
<dbReference type="AlphaFoldDB" id="A0AAD8C644"/>
<dbReference type="EMBL" id="JASAOG010000009">
    <property type="protein sequence ID" value="KAK0066970.1"/>
    <property type="molecule type" value="Genomic_DNA"/>
</dbReference>
<keyword evidence="1" id="KW-0472">Membrane</keyword>
<evidence type="ECO:0000313" key="3">
    <source>
        <dbReference type="EMBL" id="KAK0066970.1"/>
    </source>
</evidence>
<feature type="transmembrane region" description="Helical" evidence="1">
    <location>
        <begin position="634"/>
        <end position="657"/>
    </location>
</feature>
<protein>
    <submittedName>
        <fullName evidence="3">Polymorphic transmembrane cluster 2 transmembrane protein 2</fullName>
    </submittedName>
</protein>
<keyword evidence="1" id="KW-1133">Transmembrane helix</keyword>
<evidence type="ECO:0000313" key="4">
    <source>
        <dbReference type="Proteomes" id="UP001233172"/>
    </source>
</evidence>
<keyword evidence="1 3" id="KW-0812">Transmembrane</keyword>
<keyword evidence="4" id="KW-1185">Reference proteome</keyword>
<proteinExistence type="predicted"/>
<accession>A0AAD8C644</accession>
<dbReference type="Proteomes" id="UP001233172">
    <property type="component" value="Unassembled WGS sequence"/>
</dbReference>